<dbReference type="Proteomes" id="UP000061468">
    <property type="component" value="Chromosome"/>
</dbReference>
<reference evidence="1 2" key="1">
    <citation type="submission" date="2015-12" db="EMBL/GenBank/DDBJ databases">
        <title>Intraspecies pangenome expansion in the marine bacterium Alteromonas.</title>
        <authorList>
            <person name="Lopez-Perez M."/>
            <person name="Rodriguez-Valera F."/>
        </authorList>
    </citation>
    <scope>NUCLEOTIDE SEQUENCE [LARGE SCALE GENOMIC DNA]</scope>
    <source>
        <strain evidence="1 2">UM8</strain>
    </source>
</reference>
<evidence type="ECO:0000313" key="2">
    <source>
        <dbReference type="Proteomes" id="UP000061468"/>
    </source>
</evidence>
<evidence type="ECO:0000313" key="1">
    <source>
        <dbReference type="EMBL" id="AMJ80312.1"/>
    </source>
</evidence>
<organism evidence="1 2">
    <name type="scientific">Alteromonas mediterranea</name>
    <dbReference type="NCBI Taxonomy" id="314275"/>
    <lineage>
        <taxon>Bacteria</taxon>
        <taxon>Pseudomonadati</taxon>
        <taxon>Pseudomonadota</taxon>
        <taxon>Gammaproteobacteria</taxon>
        <taxon>Alteromonadales</taxon>
        <taxon>Alteromonadaceae</taxon>
        <taxon>Alteromonas/Salinimonas group</taxon>
        <taxon>Alteromonas</taxon>
    </lineage>
</organism>
<gene>
    <name evidence="1" type="ORF">AV942_19505</name>
</gene>
<dbReference type="AlphaFoldDB" id="A0AAC8XMZ2"/>
<dbReference type="EMBL" id="CP013928">
    <property type="protein sequence ID" value="AMJ80312.1"/>
    <property type="molecule type" value="Genomic_DNA"/>
</dbReference>
<accession>A0AAC8XMZ2</accession>
<protein>
    <submittedName>
        <fullName evidence="1">Uncharacterized protein</fullName>
    </submittedName>
</protein>
<dbReference type="RefSeq" id="WP_015068499.1">
    <property type="nucleotide sequence ID" value="NZ_CAXGIV010000001.1"/>
</dbReference>
<sequence length="91" mass="9635">MSCTYIAAYIGTRHLPKGAIDADAPVPTIQPATFEFKRPPIGSITARNCPKAAATDGLFVLTVFISDLYPASIRPVIFATLLTAQGNSCAH</sequence>
<proteinExistence type="predicted"/>
<name>A0AAC8XMZ2_9ALTE</name>